<dbReference type="Proteomes" id="UP001054945">
    <property type="component" value="Unassembled WGS sequence"/>
</dbReference>
<dbReference type="AlphaFoldDB" id="A0AAV4T084"/>
<organism evidence="1 2">
    <name type="scientific">Caerostris extrusa</name>
    <name type="common">Bark spider</name>
    <name type="synonym">Caerostris bankana</name>
    <dbReference type="NCBI Taxonomy" id="172846"/>
    <lineage>
        <taxon>Eukaryota</taxon>
        <taxon>Metazoa</taxon>
        <taxon>Ecdysozoa</taxon>
        <taxon>Arthropoda</taxon>
        <taxon>Chelicerata</taxon>
        <taxon>Arachnida</taxon>
        <taxon>Araneae</taxon>
        <taxon>Araneomorphae</taxon>
        <taxon>Entelegynae</taxon>
        <taxon>Araneoidea</taxon>
        <taxon>Araneidae</taxon>
        <taxon>Caerostris</taxon>
    </lineage>
</organism>
<protein>
    <recommendedName>
        <fullName evidence="3">Ycf15</fullName>
    </recommendedName>
</protein>
<evidence type="ECO:0000313" key="2">
    <source>
        <dbReference type="Proteomes" id="UP001054945"/>
    </source>
</evidence>
<evidence type="ECO:0008006" key="3">
    <source>
        <dbReference type="Google" id="ProtNLM"/>
    </source>
</evidence>
<gene>
    <name evidence="1" type="ORF">CEXT_224191</name>
</gene>
<sequence>MADLHVRTGVPLTLMSWEKRRYHLQTIRQDILNYACTCPADKLQVLLQIGALTHLEIYIWCQSNRFLNRSNHFRLSHGKYPETIHAIDYPTFPVTDRKFKDKRIWMGIIKSRKVRSLSDKG</sequence>
<reference evidence="1 2" key="1">
    <citation type="submission" date="2021-06" db="EMBL/GenBank/DDBJ databases">
        <title>Caerostris extrusa draft genome.</title>
        <authorList>
            <person name="Kono N."/>
            <person name="Arakawa K."/>
        </authorList>
    </citation>
    <scope>NUCLEOTIDE SEQUENCE [LARGE SCALE GENOMIC DNA]</scope>
</reference>
<name>A0AAV4T084_CAEEX</name>
<accession>A0AAV4T084</accession>
<keyword evidence="2" id="KW-1185">Reference proteome</keyword>
<proteinExistence type="predicted"/>
<dbReference type="EMBL" id="BPLR01010469">
    <property type="protein sequence ID" value="GIY39460.1"/>
    <property type="molecule type" value="Genomic_DNA"/>
</dbReference>
<comment type="caution">
    <text evidence="1">The sequence shown here is derived from an EMBL/GenBank/DDBJ whole genome shotgun (WGS) entry which is preliminary data.</text>
</comment>
<evidence type="ECO:0000313" key="1">
    <source>
        <dbReference type="EMBL" id="GIY39460.1"/>
    </source>
</evidence>